<evidence type="ECO:0000256" key="4">
    <source>
        <dbReference type="ARBA" id="ARBA00023136"/>
    </source>
</evidence>
<dbReference type="GO" id="GO:0016020">
    <property type="term" value="C:membrane"/>
    <property type="evidence" value="ECO:0007669"/>
    <property type="project" value="UniProtKB-SubCell"/>
</dbReference>
<evidence type="ECO:0000313" key="7">
    <source>
        <dbReference type="Proteomes" id="UP000036403"/>
    </source>
</evidence>
<name>A0A0J7KU86_LASNI</name>
<keyword evidence="7" id="KW-1185">Reference proteome</keyword>
<evidence type="ECO:0000256" key="3">
    <source>
        <dbReference type="ARBA" id="ARBA00022989"/>
    </source>
</evidence>
<sequence length="72" mass="8413">MDKTKLVSNDLELPPLRSLDDFLLESARFQLPNLKDLEKWGNRVVNNLLYYQTNYLFMSVIIFLIVGSKAFC</sequence>
<dbReference type="PANTHER" id="PTHR12859">
    <property type="entry name" value="PRA1 PROTEIN"/>
    <property type="match status" value="1"/>
</dbReference>
<comment type="caution">
    <text evidence="6">The sequence shown here is derived from an EMBL/GenBank/DDBJ whole genome shotgun (WGS) entry which is preliminary data.</text>
</comment>
<dbReference type="OrthoDB" id="18213at2759"/>
<comment type="subcellular location">
    <subcellularLocation>
        <location evidence="1 5">Membrane</location>
        <topology evidence="1 5">Multi-pass membrane protein</topology>
    </subcellularLocation>
</comment>
<feature type="transmembrane region" description="Helical" evidence="5">
    <location>
        <begin position="48"/>
        <end position="66"/>
    </location>
</feature>
<evidence type="ECO:0000256" key="5">
    <source>
        <dbReference type="RuleBase" id="RU363107"/>
    </source>
</evidence>
<gene>
    <name evidence="6" type="ORF">RF55_6018</name>
</gene>
<keyword evidence="2 5" id="KW-0812">Transmembrane</keyword>
<accession>A0A0J7KU86</accession>
<dbReference type="AlphaFoldDB" id="A0A0J7KU86"/>
<dbReference type="PaxDb" id="67767-A0A0J7KU86"/>
<evidence type="ECO:0000256" key="1">
    <source>
        <dbReference type="ARBA" id="ARBA00004141"/>
    </source>
</evidence>
<comment type="caution">
    <text evidence="5">Lacks conserved residue(s) required for the propagation of feature annotation.</text>
</comment>
<evidence type="ECO:0000313" key="6">
    <source>
        <dbReference type="EMBL" id="KMQ93851.1"/>
    </source>
</evidence>
<keyword evidence="3 5" id="KW-1133">Transmembrane helix</keyword>
<reference evidence="6 7" key="1">
    <citation type="submission" date="2015-04" db="EMBL/GenBank/DDBJ databases">
        <title>Lasius niger genome sequencing.</title>
        <authorList>
            <person name="Konorov E.A."/>
            <person name="Nikitin M.A."/>
            <person name="Kirill M.V."/>
            <person name="Chang P."/>
        </authorList>
    </citation>
    <scope>NUCLEOTIDE SEQUENCE [LARGE SCALE GENOMIC DNA]</scope>
    <source>
        <tissue evidence="6">Whole</tissue>
    </source>
</reference>
<dbReference type="InterPro" id="IPR004895">
    <property type="entry name" value="Prenylated_rab_accept_PRA1"/>
</dbReference>
<proteinExistence type="inferred from homology"/>
<comment type="similarity">
    <text evidence="5">Belongs to the PRA1 family.</text>
</comment>
<dbReference type="Proteomes" id="UP000036403">
    <property type="component" value="Unassembled WGS sequence"/>
</dbReference>
<keyword evidence="4 5" id="KW-0472">Membrane</keyword>
<dbReference type="EMBL" id="LBMM01003174">
    <property type="protein sequence ID" value="KMQ93851.1"/>
    <property type="molecule type" value="Genomic_DNA"/>
</dbReference>
<dbReference type="PANTHER" id="PTHR12859:SF0">
    <property type="entry name" value="PRA1 FAMILY PROTEIN"/>
    <property type="match status" value="1"/>
</dbReference>
<organism evidence="6 7">
    <name type="scientific">Lasius niger</name>
    <name type="common">Black garden ant</name>
    <dbReference type="NCBI Taxonomy" id="67767"/>
    <lineage>
        <taxon>Eukaryota</taxon>
        <taxon>Metazoa</taxon>
        <taxon>Ecdysozoa</taxon>
        <taxon>Arthropoda</taxon>
        <taxon>Hexapoda</taxon>
        <taxon>Insecta</taxon>
        <taxon>Pterygota</taxon>
        <taxon>Neoptera</taxon>
        <taxon>Endopterygota</taxon>
        <taxon>Hymenoptera</taxon>
        <taxon>Apocrita</taxon>
        <taxon>Aculeata</taxon>
        <taxon>Formicoidea</taxon>
        <taxon>Formicidae</taxon>
        <taxon>Formicinae</taxon>
        <taxon>Lasius</taxon>
        <taxon>Lasius</taxon>
    </lineage>
</organism>
<evidence type="ECO:0000256" key="2">
    <source>
        <dbReference type="ARBA" id="ARBA00022692"/>
    </source>
</evidence>
<protein>
    <recommendedName>
        <fullName evidence="5">PRA1 family protein</fullName>
    </recommendedName>
</protein>
<dbReference type="Pfam" id="PF03208">
    <property type="entry name" value="PRA1"/>
    <property type="match status" value="1"/>
</dbReference>